<comment type="caution">
    <text evidence="1">The sequence shown here is derived from an EMBL/GenBank/DDBJ whole genome shotgun (WGS) entry which is preliminary data.</text>
</comment>
<name>A0A5B7D0B0_PORTR</name>
<sequence length="63" mass="6130">MAEKPRSAAWQGVQTARRECQGCAWTVGVTEADPCLVMLPGGGGGGGGGGRAGVGGVAMLEGL</sequence>
<organism evidence="1 2">
    <name type="scientific">Portunus trituberculatus</name>
    <name type="common">Swimming crab</name>
    <name type="synonym">Neptunus trituberculatus</name>
    <dbReference type="NCBI Taxonomy" id="210409"/>
    <lineage>
        <taxon>Eukaryota</taxon>
        <taxon>Metazoa</taxon>
        <taxon>Ecdysozoa</taxon>
        <taxon>Arthropoda</taxon>
        <taxon>Crustacea</taxon>
        <taxon>Multicrustacea</taxon>
        <taxon>Malacostraca</taxon>
        <taxon>Eumalacostraca</taxon>
        <taxon>Eucarida</taxon>
        <taxon>Decapoda</taxon>
        <taxon>Pleocyemata</taxon>
        <taxon>Brachyura</taxon>
        <taxon>Eubrachyura</taxon>
        <taxon>Portunoidea</taxon>
        <taxon>Portunidae</taxon>
        <taxon>Portuninae</taxon>
        <taxon>Portunus</taxon>
    </lineage>
</organism>
<accession>A0A5B7D0B0</accession>
<protein>
    <submittedName>
        <fullName evidence="1">Uncharacterized protein</fullName>
    </submittedName>
</protein>
<reference evidence="1 2" key="1">
    <citation type="submission" date="2019-05" db="EMBL/GenBank/DDBJ databases">
        <title>Another draft genome of Portunus trituberculatus and its Hox gene families provides insights of decapod evolution.</title>
        <authorList>
            <person name="Jeong J.-H."/>
            <person name="Song I."/>
            <person name="Kim S."/>
            <person name="Choi T."/>
            <person name="Kim D."/>
            <person name="Ryu S."/>
            <person name="Kim W."/>
        </authorList>
    </citation>
    <scope>NUCLEOTIDE SEQUENCE [LARGE SCALE GENOMIC DNA]</scope>
    <source>
        <tissue evidence="1">Muscle</tissue>
    </source>
</reference>
<dbReference type="EMBL" id="VSRR010000406">
    <property type="protein sequence ID" value="MPC15160.1"/>
    <property type="molecule type" value="Genomic_DNA"/>
</dbReference>
<keyword evidence="2" id="KW-1185">Reference proteome</keyword>
<dbReference type="Proteomes" id="UP000324222">
    <property type="component" value="Unassembled WGS sequence"/>
</dbReference>
<evidence type="ECO:0000313" key="1">
    <source>
        <dbReference type="EMBL" id="MPC15160.1"/>
    </source>
</evidence>
<proteinExistence type="predicted"/>
<evidence type="ECO:0000313" key="2">
    <source>
        <dbReference type="Proteomes" id="UP000324222"/>
    </source>
</evidence>
<gene>
    <name evidence="1" type="ORF">E2C01_007945</name>
</gene>
<dbReference type="AlphaFoldDB" id="A0A5B7D0B0"/>